<evidence type="ECO:0000256" key="1">
    <source>
        <dbReference type="ARBA" id="ARBA00023015"/>
    </source>
</evidence>
<keyword evidence="3" id="KW-0804">Transcription</keyword>
<dbReference type="InterPro" id="IPR020449">
    <property type="entry name" value="Tscrpt_reg_AraC-type_HTH"/>
</dbReference>
<dbReference type="PANTHER" id="PTHR47894">
    <property type="entry name" value="HTH-TYPE TRANSCRIPTIONAL REGULATOR GADX"/>
    <property type="match status" value="1"/>
</dbReference>
<sequence>MKSGIDPLASPSSSFSSSPESLALLPSAYARLLVDFLQSRQGREEPQLARLAVQLPRVRWLELLAEVAAQLREPELPVRIGAALQVRHLGIAGQVLLSCDTLGEAAEQFCRYCRLVDDMGYTRIRRGEHTGEASFHWGAGGAEVPPPAMEQIWAGAMLGLSRWLTGRSDLVCDFDFHQPPPAAADLAPFERLLGGRLRFGRPATRAIFPAWVMDLPVATHFPEMRPIVEAQAEASLRALERKDDASHDPAQALVRRTRELIAEYLARGTATAELIAPQLALSTRTLNRRLAEAGTSFRALGETVRRQRAEHLLANPAVSLAEISFMLGYQEQSTFQRAFKRWTGLTPGEFRADCLRLRRETASA</sequence>
<dbReference type="GO" id="GO:0000976">
    <property type="term" value="F:transcription cis-regulatory region binding"/>
    <property type="evidence" value="ECO:0007669"/>
    <property type="project" value="TreeGrafter"/>
</dbReference>
<dbReference type="Gene3D" id="1.10.10.60">
    <property type="entry name" value="Homeodomain-like"/>
    <property type="match status" value="1"/>
</dbReference>
<evidence type="ECO:0000259" key="4">
    <source>
        <dbReference type="PROSITE" id="PS01124"/>
    </source>
</evidence>
<dbReference type="PROSITE" id="PS01124">
    <property type="entry name" value="HTH_ARAC_FAMILY_2"/>
    <property type="match status" value="1"/>
</dbReference>
<evidence type="ECO:0000313" key="7">
    <source>
        <dbReference type="Proteomes" id="UP000242886"/>
    </source>
</evidence>
<dbReference type="PANTHER" id="PTHR47894:SF1">
    <property type="entry name" value="HTH-TYPE TRANSCRIPTIONAL REGULATOR VQSM"/>
    <property type="match status" value="1"/>
</dbReference>
<name>A9XWD6_9PROT</name>
<dbReference type="SUPFAM" id="SSF46689">
    <property type="entry name" value="Homeodomain-like"/>
    <property type="match status" value="1"/>
</dbReference>
<evidence type="ECO:0000313" key="5">
    <source>
        <dbReference type="EMBL" id="ABV59996.1"/>
    </source>
</evidence>
<dbReference type="PRINTS" id="PR00032">
    <property type="entry name" value="HTHARAC"/>
</dbReference>
<protein>
    <submittedName>
        <fullName evidence="5">Putative transcriptional regulator</fullName>
    </submittedName>
</protein>
<accession>A9XWD6</accession>
<dbReference type="Pfam" id="PF12833">
    <property type="entry name" value="HTH_18"/>
    <property type="match status" value="1"/>
</dbReference>
<keyword evidence="2" id="KW-0238">DNA-binding</keyword>
<evidence type="ECO:0000256" key="3">
    <source>
        <dbReference type="ARBA" id="ARBA00023163"/>
    </source>
</evidence>
<reference evidence="5" key="1">
    <citation type="submission" date="2007-06" db="EMBL/GenBank/DDBJ databases">
        <authorList>
            <person name="Chiang Y.-R."/>
            <person name="Ismail W."/>
            <person name="Fuchs G."/>
        </authorList>
    </citation>
    <scope>NUCLEOTIDE SEQUENCE</scope>
    <source>
        <strain evidence="5">Chol-1ST</strain>
    </source>
</reference>
<reference evidence="5" key="2">
    <citation type="journal article" date="2008" name="Appl. Environ. Microbiol.">
        <title>Cholest-4-en-3-one-delta 1-dehydrogenase, a flavoprotein catalyzing the second step in anoxic cholesterol metabolism.</title>
        <authorList>
            <person name="Chiang Y.R."/>
            <person name="Ismail W."/>
            <person name="Gallien S."/>
            <person name="Heintz D."/>
            <person name="Van Dorsselaer A."/>
            <person name="Fuchs G."/>
        </authorList>
    </citation>
    <scope>NUCLEOTIDE SEQUENCE</scope>
    <source>
        <strain evidence="5">Chol-1ST</strain>
    </source>
</reference>
<dbReference type="GO" id="GO:0003700">
    <property type="term" value="F:DNA-binding transcription factor activity"/>
    <property type="evidence" value="ECO:0007669"/>
    <property type="project" value="InterPro"/>
</dbReference>
<evidence type="ECO:0000313" key="6">
    <source>
        <dbReference type="EMBL" id="SMB21955.1"/>
    </source>
</evidence>
<feature type="domain" description="HTH araC/xylS-type" evidence="4">
    <location>
        <begin position="255"/>
        <end position="353"/>
    </location>
</feature>
<gene>
    <name evidence="5" type="primary">ORF4</name>
    <name evidence="6" type="ORF">SDENCHOL_10451</name>
</gene>
<dbReference type="Pfam" id="PF12625">
    <property type="entry name" value="Arabinose_bd"/>
    <property type="match status" value="1"/>
</dbReference>
<dbReference type="Proteomes" id="UP000242886">
    <property type="component" value="Chromosome SDENCHOL"/>
</dbReference>
<dbReference type="EMBL" id="LT837803">
    <property type="protein sequence ID" value="SMB21955.1"/>
    <property type="molecule type" value="Genomic_DNA"/>
</dbReference>
<dbReference type="InterPro" id="IPR032687">
    <property type="entry name" value="AraC-type_N"/>
</dbReference>
<evidence type="ECO:0000256" key="2">
    <source>
        <dbReference type="ARBA" id="ARBA00023125"/>
    </source>
</evidence>
<dbReference type="InterPro" id="IPR009057">
    <property type="entry name" value="Homeodomain-like_sf"/>
</dbReference>
<reference evidence="6" key="3">
    <citation type="submission" date="2017-03" db="EMBL/GenBank/DDBJ databases">
        <authorList>
            <consortium name="AG Boll"/>
        </authorList>
    </citation>
    <scope>NUCLEOTIDE SEQUENCE [LARGE SCALE GENOMIC DNA]</scope>
    <source>
        <strain evidence="6">Chol</strain>
    </source>
</reference>
<keyword evidence="7" id="KW-1185">Reference proteome</keyword>
<dbReference type="EMBL" id="EU004090">
    <property type="protein sequence ID" value="ABV59996.1"/>
    <property type="molecule type" value="Genomic_DNA"/>
</dbReference>
<keyword evidence="1" id="KW-0805">Transcription regulation</keyword>
<organism evidence="5">
    <name type="scientific">Sterolibacterium denitrificans</name>
    <dbReference type="NCBI Taxonomy" id="157592"/>
    <lineage>
        <taxon>Bacteria</taxon>
        <taxon>Pseudomonadati</taxon>
        <taxon>Pseudomonadota</taxon>
        <taxon>Betaproteobacteria</taxon>
        <taxon>Nitrosomonadales</taxon>
        <taxon>Sterolibacteriaceae</taxon>
        <taxon>Sterolibacterium</taxon>
    </lineage>
</organism>
<proteinExistence type="predicted"/>
<dbReference type="AlphaFoldDB" id="A9XWD6"/>
<dbReference type="SMART" id="SM00342">
    <property type="entry name" value="HTH_ARAC"/>
    <property type="match status" value="1"/>
</dbReference>
<dbReference type="RefSeq" id="WP_154715856.1">
    <property type="nucleotide sequence ID" value="NZ_LT837803.1"/>
</dbReference>
<dbReference type="InterPro" id="IPR018060">
    <property type="entry name" value="HTH_AraC"/>
</dbReference>
<dbReference type="GO" id="GO:0005829">
    <property type="term" value="C:cytosol"/>
    <property type="evidence" value="ECO:0007669"/>
    <property type="project" value="TreeGrafter"/>
</dbReference>